<organism evidence="1 2">
    <name type="scientific">Musa balbisiana</name>
    <name type="common">Banana</name>
    <dbReference type="NCBI Taxonomy" id="52838"/>
    <lineage>
        <taxon>Eukaryota</taxon>
        <taxon>Viridiplantae</taxon>
        <taxon>Streptophyta</taxon>
        <taxon>Embryophyta</taxon>
        <taxon>Tracheophyta</taxon>
        <taxon>Spermatophyta</taxon>
        <taxon>Magnoliopsida</taxon>
        <taxon>Liliopsida</taxon>
        <taxon>Zingiberales</taxon>
        <taxon>Musaceae</taxon>
        <taxon>Musa</taxon>
    </lineage>
</organism>
<dbReference type="AlphaFoldDB" id="A0A4S8JSE4"/>
<keyword evidence="2" id="KW-1185">Reference proteome</keyword>
<gene>
    <name evidence="1" type="ORF">C4D60_Mb01t32880</name>
</gene>
<proteinExistence type="predicted"/>
<name>A0A4S8JSE4_MUSBA</name>
<evidence type="ECO:0000313" key="1">
    <source>
        <dbReference type="EMBL" id="THU65034.1"/>
    </source>
</evidence>
<dbReference type="Proteomes" id="UP000317650">
    <property type="component" value="Chromosome 1"/>
</dbReference>
<comment type="caution">
    <text evidence="1">The sequence shown here is derived from an EMBL/GenBank/DDBJ whole genome shotgun (WGS) entry which is preliminary data.</text>
</comment>
<evidence type="ECO:0000313" key="2">
    <source>
        <dbReference type="Proteomes" id="UP000317650"/>
    </source>
</evidence>
<protein>
    <submittedName>
        <fullName evidence="1">Uncharacterized protein</fullName>
    </submittedName>
</protein>
<sequence>MNKVMLAIFPVKLVTYHSKGVTSGYLMNRESITYRLLVPLVGEKNEIGMNYQESIYQCQEVEIYSLYAQKRISHYGYLFLRNNKEKQHAGRICQTASQMVFHPPSLAKLLSRKQSPL</sequence>
<accession>A0A4S8JSE4</accession>
<dbReference type="EMBL" id="PYDT01000004">
    <property type="protein sequence ID" value="THU65034.1"/>
    <property type="molecule type" value="Genomic_DNA"/>
</dbReference>
<reference evidence="1 2" key="1">
    <citation type="journal article" date="2019" name="Nat. Plants">
        <title>Genome sequencing of Musa balbisiana reveals subgenome evolution and function divergence in polyploid bananas.</title>
        <authorList>
            <person name="Yao X."/>
        </authorList>
    </citation>
    <scope>NUCLEOTIDE SEQUENCE [LARGE SCALE GENOMIC DNA]</scope>
    <source>
        <strain evidence="2">cv. DH-PKW</strain>
        <tissue evidence="1">Leaves</tissue>
    </source>
</reference>